<dbReference type="InterPro" id="IPR011335">
    <property type="entry name" value="Restrct_endonuc-II-like"/>
</dbReference>
<dbReference type="PANTHER" id="PTHR39953:SF1">
    <property type="entry name" value="RE54151P"/>
    <property type="match status" value="1"/>
</dbReference>
<feature type="domain" description="YqaJ viral recombinase" evidence="1">
    <location>
        <begin position="9"/>
        <end position="135"/>
    </location>
</feature>
<dbReference type="AlphaFoldDB" id="A0A4Y2PUH2"/>
<proteinExistence type="predicted"/>
<dbReference type="InterPro" id="IPR011604">
    <property type="entry name" value="PDDEXK-like_dom_sf"/>
</dbReference>
<accession>A0A4Y2PUH2</accession>
<dbReference type="SUPFAM" id="SSF52980">
    <property type="entry name" value="Restriction endonuclease-like"/>
    <property type="match status" value="1"/>
</dbReference>
<dbReference type="OrthoDB" id="261614at2759"/>
<dbReference type="EMBL" id="BGPR01012149">
    <property type="protein sequence ID" value="GBN54782.1"/>
    <property type="molecule type" value="Genomic_DNA"/>
</dbReference>
<protein>
    <recommendedName>
        <fullName evidence="1">YqaJ viral recombinase domain-containing protein</fullName>
    </recommendedName>
</protein>
<comment type="caution">
    <text evidence="2">The sequence shown here is derived from an EMBL/GenBank/DDBJ whole genome shotgun (WGS) entry which is preliminary data.</text>
</comment>
<evidence type="ECO:0000313" key="2">
    <source>
        <dbReference type="EMBL" id="GBN54782.1"/>
    </source>
</evidence>
<dbReference type="Proteomes" id="UP000499080">
    <property type="component" value="Unassembled WGS sequence"/>
</dbReference>
<dbReference type="Gene3D" id="3.90.320.10">
    <property type="match status" value="1"/>
</dbReference>
<reference evidence="2 3" key="1">
    <citation type="journal article" date="2019" name="Sci. Rep.">
        <title>Orb-weaving spider Araneus ventricosus genome elucidates the spidroin gene catalogue.</title>
        <authorList>
            <person name="Kono N."/>
            <person name="Nakamura H."/>
            <person name="Ohtoshi R."/>
            <person name="Moran D.A.P."/>
            <person name="Shinohara A."/>
            <person name="Yoshida Y."/>
            <person name="Fujiwara M."/>
            <person name="Mori M."/>
            <person name="Tomita M."/>
            <person name="Arakawa K."/>
        </authorList>
    </citation>
    <scope>NUCLEOTIDE SEQUENCE [LARGE SCALE GENOMIC DNA]</scope>
</reference>
<evidence type="ECO:0000313" key="3">
    <source>
        <dbReference type="Proteomes" id="UP000499080"/>
    </source>
</evidence>
<name>A0A4Y2PUH2_ARAVE</name>
<gene>
    <name evidence="2" type="ORF">AVEN_227399_1</name>
</gene>
<organism evidence="2 3">
    <name type="scientific">Araneus ventricosus</name>
    <name type="common">Orbweaver spider</name>
    <name type="synonym">Epeira ventricosa</name>
    <dbReference type="NCBI Taxonomy" id="182803"/>
    <lineage>
        <taxon>Eukaryota</taxon>
        <taxon>Metazoa</taxon>
        <taxon>Ecdysozoa</taxon>
        <taxon>Arthropoda</taxon>
        <taxon>Chelicerata</taxon>
        <taxon>Arachnida</taxon>
        <taxon>Araneae</taxon>
        <taxon>Araneomorphae</taxon>
        <taxon>Entelegynae</taxon>
        <taxon>Araneoidea</taxon>
        <taxon>Araneidae</taxon>
        <taxon>Araneus</taxon>
    </lineage>
</organism>
<dbReference type="GO" id="GO:0006281">
    <property type="term" value="P:DNA repair"/>
    <property type="evidence" value="ECO:0007669"/>
    <property type="project" value="UniProtKB-ARBA"/>
</dbReference>
<dbReference type="InterPro" id="IPR019080">
    <property type="entry name" value="YqaJ_viral_recombinase"/>
</dbReference>
<evidence type="ECO:0000259" key="1">
    <source>
        <dbReference type="Pfam" id="PF09588"/>
    </source>
</evidence>
<sequence length="197" mass="22302">MEQADSPLWHELRYDRITASKVHAAIQCNTLEGCLAESIPGAKFKVTKATKRGLLMEGKVIKNLQNQINKSLKPCGFLLSVQNHFFGASSDAISDDFIVEVKCPMSESKLTKYFKDGVPADKHLEQMQLQMLFSQKSKGLFFAAHPDFEKSVQTTEFWVDYDKDYCTDLIFLLKGIKRKWSTSGACRSGWSMFLEVA</sequence>
<dbReference type="Pfam" id="PF09588">
    <property type="entry name" value="YqaJ"/>
    <property type="match status" value="1"/>
</dbReference>
<dbReference type="CDD" id="cd22343">
    <property type="entry name" value="PDDEXK_lambda_exonuclease-like"/>
    <property type="match status" value="1"/>
</dbReference>
<dbReference type="PANTHER" id="PTHR39953">
    <property type="entry name" value="RE54151P"/>
    <property type="match status" value="1"/>
</dbReference>
<keyword evidence="3" id="KW-1185">Reference proteome</keyword>